<reference evidence="2 3" key="1">
    <citation type="journal article" date="2012" name="Nat. Biotechnol.">
        <title>Draft genome sequence of pigeonpea (Cajanus cajan), an orphan legume crop of resource-poor farmers.</title>
        <authorList>
            <person name="Varshney R.K."/>
            <person name="Chen W."/>
            <person name="Li Y."/>
            <person name="Bharti A.K."/>
            <person name="Saxena R.K."/>
            <person name="Schlueter J.A."/>
            <person name="Donoghue M.T."/>
            <person name="Azam S."/>
            <person name="Fan G."/>
            <person name="Whaley A.M."/>
            <person name="Farmer A.D."/>
            <person name="Sheridan J."/>
            <person name="Iwata A."/>
            <person name="Tuteja R."/>
            <person name="Penmetsa R.V."/>
            <person name="Wu W."/>
            <person name="Upadhyaya H.D."/>
            <person name="Yang S.P."/>
            <person name="Shah T."/>
            <person name="Saxena K.B."/>
            <person name="Michael T."/>
            <person name="McCombie W.R."/>
            <person name="Yang B."/>
            <person name="Zhang G."/>
            <person name="Yang H."/>
            <person name="Wang J."/>
            <person name="Spillane C."/>
            <person name="Cook D.R."/>
            <person name="May G.D."/>
            <person name="Xu X."/>
            <person name="Jackson S.A."/>
        </authorList>
    </citation>
    <scope>NUCLEOTIDE SEQUENCE [LARGE SCALE GENOMIC DNA]</scope>
    <source>
        <strain evidence="3">cv. Asha</strain>
    </source>
</reference>
<dbReference type="OMA" id="YHSTGWL"/>
<dbReference type="Gene3D" id="2.120.10.30">
    <property type="entry name" value="TolB, C-terminal domain"/>
    <property type="match status" value="1"/>
</dbReference>
<feature type="chain" id="PRO_5007588555" evidence="1">
    <location>
        <begin position="18"/>
        <end position="324"/>
    </location>
</feature>
<name>A0A151SJZ6_CAJCA</name>
<dbReference type="FunFam" id="2.120.10.30:FF:000089">
    <property type="entry name" value="Calcium-dependent phosphotriesterase superfamily protein"/>
    <property type="match status" value="1"/>
</dbReference>
<evidence type="ECO:0000256" key="1">
    <source>
        <dbReference type="SAM" id="SignalP"/>
    </source>
</evidence>
<organism evidence="2 3">
    <name type="scientific">Cajanus cajan</name>
    <name type="common">Pigeon pea</name>
    <name type="synonym">Cajanus indicus</name>
    <dbReference type="NCBI Taxonomy" id="3821"/>
    <lineage>
        <taxon>Eukaryota</taxon>
        <taxon>Viridiplantae</taxon>
        <taxon>Streptophyta</taxon>
        <taxon>Embryophyta</taxon>
        <taxon>Tracheophyta</taxon>
        <taxon>Spermatophyta</taxon>
        <taxon>Magnoliopsida</taxon>
        <taxon>eudicotyledons</taxon>
        <taxon>Gunneridae</taxon>
        <taxon>Pentapetalae</taxon>
        <taxon>rosids</taxon>
        <taxon>fabids</taxon>
        <taxon>Fabales</taxon>
        <taxon>Fabaceae</taxon>
        <taxon>Papilionoideae</taxon>
        <taxon>50 kb inversion clade</taxon>
        <taxon>NPAAA clade</taxon>
        <taxon>indigoferoid/millettioid clade</taxon>
        <taxon>Phaseoleae</taxon>
        <taxon>Cajanus</taxon>
    </lineage>
</organism>
<keyword evidence="1" id="KW-0732">Signal</keyword>
<dbReference type="Gramene" id="C.cajan_01255.t">
    <property type="protein sequence ID" value="C.cajan_01255.t"/>
    <property type="gene ID" value="C.cajan_01255"/>
</dbReference>
<dbReference type="Proteomes" id="UP000075243">
    <property type="component" value="Chromosome 11"/>
</dbReference>
<evidence type="ECO:0000313" key="2">
    <source>
        <dbReference type="EMBL" id="KYP55082.1"/>
    </source>
</evidence>
<dbReference type="OrthoDB" id="1902639at2759"/>
<sequence length="324" mass="35287">MALCSLRFLTLLLLFSAVPIGIIVTLERAEPATHVYHYQSSGWFRECSKWDSGHRRFLISLFEGGLAQAKVPENDPHPSSPLEEVTVVKEPHLAGNASLGIAIDHPRNRVLVVNADVIGNRYGALAAYDLSTWNRLFLTQLTGPSDEKSFADDVAVDAEGNAYVTDVRGSKIWKVGVEGKLLSIIRNPLFTPKEWYKNLVGLNGIVYHPDGFLIVIHTFSGNLLKIDLTKGEEVKAIKVKGGTLCFGDGLELLSPTKLVVAGNPSARLVESSDGWNTGSVVGTFLGPMHRLATAATVKDGKVYLNHMVGMGYPKKKHAIVEAVF</sequence>
<protein>
    <submittedName>
        <fullName evidence="2">Uncharacterized protein</fullName>
    </submittedName>
</protein>
<feature type="signal peptide" evidence="1">
    <location>
        <begin position="1"/>
        <end position="17"/>
    </location>
</feature>
<accession>A0A151SJZ6</accession>
<dbReference type="AlphaFoldDB" id="A0A151SJZ6"/>
<dbReference type="EMBL" id="CM003613">
    <property type="protein sequence ID" value="KYP55082.1"/>
    <property type="molecule type" value="Genomic_DNA"/>
</dbReference>
<dbReference type="GO" id="GO:0005783">
    <property type="term" value="C:endoplasmic reticulum"/>
    <property type="evidence" value="ECO:0007669"/>
    <property type="project" value="TreeGrafter"/>
</dbReference>
<keyword evidence="3" id="KW-1185">Reference proteome</keyword>
<proteinExistence type="predicted"/>
<evidence type="ECO:0000313" key="3">
    <source>
        <dbReference type="Proteomes" id="UP000075243"/>
    </source>
</evidence>
<dbReference type="PANTHER" id="PTHR31460">
    <property type="match status" value="1"/>
</dbReference>
<dbReference type="PANTHER" id="PTHR31460:SF0">
    <property type="entry name" value="CALCIUM-DEPENDENT PHOSPHOTRIESTERASE SUPERFAMILY PROTEIN-RELATED"/>
    <property type="match status" value="1"/>
</dbReference>
<gene>
    <name evidence="2" type="ORF">KK1_001287</name>
</gene>
<dbReference type="InterPro" id="IPR053224">
    <property type="entry name" value="Sensory_adhesion_molecule"/>
</dbReference>
<dbReference type="InterPro" id="IPR011042">
    <property type="entry name" value="6-blade_b-propeller_TolB-like"/>
</dbReference>
<dbReference type="SUPFAM" id="SSF63829">
    <property type="entry name" value="Calcium-dependent phosphotriesterase"/>
    <property type="match status" value="1"/>
</dbReference>